<dbReference type="InterPro" id="IPR029063">
    <property type="entry name" value="SAM-dependent_MTases_sf"/>
</dbReference>
<dbReference type="KEGG" id="bdw:94336843"/>
<evidence type="ECO:0000313" key="13">
    <source>
        <dbReference type="Proteomes" id="UP001214638"/>
    </source>
</evidence>
<reference evidence="12" key="1">
    <citation type="journal article" date="2023" name="Nat. Microbiol.">
        <title>Babesia duncani multi-omics identifies virulence factors and drug targets.</title>
        <authorList>
            <person name="Singh P."/>
            <person name="Lonardi S."/>
            <person name="Liang Q."/>
            <person name="Vydyam P."/>
            <person name="Khabirova E."/>
            <person name="Fang T."/>
            <person name="Gihaz S."/>
            <person name="Thekkiniath J."/>
            <person name="Munshi M."/>
            <person name="Abel S."/>
            <person name="Ciampossin L."/>
            <person name="Batugedara G."/>
            <person name="Gupta M."/>
            <person name="Lu X.M."/>
            <person name="Lenz T."/>
            <person name="Chakravarty S."/>
            <person name="Cornillot E."/>
            <person name="Hu Y."/>
            <person name="Ma W."/>
            <person name="Gonzalez L.M."/>
            <person name="Sanchez S."/>
            <person name="Estrada K."/>
            <person name="Sanchez-Flores A."/>
            <person name="Montero E."/>
            <person name="Harb O.S."/>
            <person name="Le Roch K.G."/>
            <person name="Mamoun C.B."/>
        </authorList>
    </citation>
    <scope>NUCLEOTIDE SEQUENCE</scope>
    <source>
        <strain evidence="12">WA1</strain>
    </source>
</reference>
<dbReference type="HAMAP" id="MF_03152">
    <property type="entry name" value="TRM5"/>
    <property type="match status" value="1"/>
</dbReference>
<dbReference type="CDD" id="cd02440">
    <property type="entry name" value="AdoMet_MTases"/>
    <property type="match status" value="1"/>
</dbReference>
<feature type="binding site" evidence="10">
    <location>
        <begin position="266"/>
        <end position="267"/>
    </location>
    <ligand>
        <name>S-adenosyl-L-methionine</name>
        <dbReference type="ChEBI" id="CHEBI:59789"/>
    </ligand>
</feature>
<evidence type="ECO:0000256" key="2">
    <source>
        <dbReference type="ARBA" id="ARBA00022490"/>
    </source>
</evidence>
<comment type="catalytic activity">
    <reaction evidence="9 10">
        <text>guanosine(37) in tRNA + S-adenosyl-L-methionine = N(1)-methylguanosine(37) in tRNA + S-adenosyl-L-homocysteine + H(+)</text>
        <dbReference type="Rhea" id="RHEA:36899"/>
        <dbReference type="Rhea" id="RHEA-COMP:10145"/>
        <dbReference type="Rhea" id="RHEA-COMP:10147"/>
        <dbReference type="ChEBI" id="CHEBI:15378"/>
        <dbReference type="ChEBI" id="CHEBI:57856"/>
        <dbReference type="ChEBI" id="CHEBI:59789"/>
        <dbReference type="ChEBI" id="CHEBI:73542"/>
        <dbReference type="ChEBI" id="CHEBI:74269"/>
        <dbReference type="EC" id="2.1.1.228"/>
    </reaction>
</comment>
<dbReference type="EMBL" id="JALLKP010000003">
    <property type="protein sequence ID" value="KAK2195948.1"/>
    <property type="molecule type" value="Genomic_DNA"/>
</dbReference>
<comment type="similarity">
    <text evidence="10">Belongs to the TRM5 / TYW2 family.</text>
</comment>
<evidence type="ECO:0000256" key="5">
    <source>
        <dbReference type="ARBA" id="ARBA00022691"/>
    </source>
</evidence>
<name>A0AAD9PJF5_9APIC</name>
<evidence type="ECO:0000256" key="9">
    <source>
        <dbReference type="ARBA" id="ARBA00047783"/>
    </source>
</evidence>
<protein>
    <recommendedName>
        <fullName evidence="10">tRNA (guanine(37)-N1)-methyltransferase</fullName>
        <ecNumber evidence="10">2.1.1.228</ecNumber>
    </recommendedName>
    <alternativeName>
        <fullName evidence="10">M1G-methyltransferase</fullName>
    </alternativeName>
    <alternativeName>
        <fullName evidence="10">tRNA [GM37] methyltransferase</fullName>
    </alternativeName>
    <alternativeName>
        <fullName evidence="10">tRNA methyltransferase 5 homolog</fullName>
    </alternativeName>
</protein>
<dbReference type="InterPro" id="IPR056744">
    <property type="entry name" value="TRM5/TYW2-like_N"/>
</dbReference>
<accession>A0AAD9PJF5</accession>
<keyword evidence="8 10" id="KW-0539">Nucleus</keyword>
<dbReference type="InterPro" id="IPR025792">
    <property type="entry name" value="tRNA_Gua_MeTrfase_euk"/>
</dbReference>
<keyword evidence="5 10" id="KW-0949">S-adenosyl-L-methionine</keyword>
<dbReference type="GeneID" id="94336843"/>
<dbReference type="GO" id="GO:0052906">
    <property type="term" value="F:tRNA (guanine(37)-N1)-methyltransferase activity"/>
    <property type="evidence" value="ECO:0007669"/>
    <property type="project" value="UniProtKB-UniRule"/>
</dbReference>
<comment type="subunit">
    <text evidence="10">Monomer.</text>
</comment>
<dbReference type="GO" id="GO:0070901">
    <property type="term" value="P:mitochondrial tRNA methylation"/>
    <property type="evidence" value="ECO:0007669"/>
    <property type="project" value="UniProtKB-ARBA"/>
</dbReference>
<comment type="function">
    <text evidence="10">Specifically methylates the N1 position of guanosine-37 in various cytoplasmic and mitochondrial tRNAs. Methylation is not dependent on the nature of the nucleoside 5' of the target nucleoside. This is the first step in the biosynthesis of wybutosine (yW), a modified base adjacent to the anticodon of tRNAs and required for accurate decoding.</text>
</comment>
<dbReference type="AlphaFoldDB" id="A0AAD9PJF5"/>
<dbReference type="Pfam" id="PF25133">
    <property type="entry name" value="TYW2_N_2"/>
    <property type="match status" value="1"/>
</dbReference>
<feature type="binding site" evidence="10">
    <location>
        <position position="332"/>
    </location>
    <ligand>
        <name>S-adenosyl-L-methionine</name>
        <dbReference type="ChEBI" id="CHEBI:59789"/>
    </ligand>
</feature>
<feature type="domain" description="SAM-dependent methyltransferase TRM5/TYW2-type" evidence="11">
    <location>
        <begin position="139"/>
        <end position="414"/>
    </location>
</feature>
<keyword evidence="2 10" id="KW-0963">Cytoplasm</keyword>
<dbReference type="FunFam" id="3.30.300.110:FF:000001">
    <property type="entry name" value="tRNA (guanine(37)-N1)-methyltransferase"/>
    <property type="match status" value="1"/>
</dbReference>
<dbReference type="Gene3D" id="3.30.300.110">
    <property type="entry name" value="Met-10+ protein-like domains"/>
    <property type="match status" value="1"/>
</dbReference>
<dbReference type="PROSITE" id="PS51684">
    <property type="entry name" value="SAM_MT_TRM5_TYW2"/>
    <property type="match status" value="1"/>
</dbReference>
<evidence type="ECO:0000256" key="6">
    <source>
        <dbReference type="ARBA" id="ARBA00022694"/>
    </source>
</evidence>
<dbReference type="PANTHER" id="PTHR23245:SF36">
    <property type="entry name" value="TRNA (GUANINE(37)-N1)-METHYLTRANSFERASE"/>
    <property type="match status" value="1"/>
</dbReference>
<evidence type="ECO:0000256" key="8">
    <source>
        <dbReference type="ARBA" id="ARBA00023242"/>
    </source>
</evidence>
<evidence type="ECO:0000259" key="11">
    <source>
        <dbReference type="PROSITE" id="PS51684"/>
    </source>
</evidence>
<dbReference type="Pfam" id="PF02475">
    <property type="entry name" value="TRM5-TYW2_MTfase"/>
    <property type="match status" value="1"/>
</dbReference>
<comment type="subcellular location">
    <subcellularLocation>
        <location evidence="10">Mitochondrion matrix</location>
    </subcellularLocation>
    <subcellularLocation>
        <location evidence="10">Nucleus</location>
    </subcellularLocation>
    <subcellularLocation>
        <location evidence="10">Cytoplasm</location>
    </subcellularLocation>
    <text evidence="10">Predominantly in the mitochondria and in the nucleus.</text>
</comment>
<dbReference type="EC" id="2.1.1.228" evidence="10"/>
<dbReference type="InterPro" id="IPR030382">
    <property type="entry name" value="MeTrfase_TRM5/TYW2"/>
</dbReference>
<evidence type="ECO:0000256" key="3">
    <source>
        <dbReference type="ARBA" id="ARBA00022603"/>
    </source>
</evidence>
<dbReference type="Proteomes" id="UP001214638">
    <property type="component" value="Unassembled WGS sequence"/>
</dbReference>
<feature type="binding site" evidence="10">
    <location>
        <begin position="294"/>
        <end position="295"/>
    </location>
    <ligand>
        <name>S-adenosyl-L-methionine</name>
        <dbReference type="ChEBI" id="CHEBI:59789"/>
    </ligand>
</feature>
<dbReference type="SUPFAM" id="SSF53335">
    <property type="entry name" value="S-adenosyl-L-methionine-dependent methyltransferases"/>
    <property type="match status" value="1"/>
</dbReference>
<feature type="binding site" evidence="10">
    <location>
        <position position="228"/>
    </location>
    <ligand>
        <name>S-adenosyl-L-methionine</name>
        <dbReference type="ChEBI" id="CHEBI:59789"/>
    </ligand>
</feature>
<comment type="caution">
    <text evidence="12">The sequence shown here is derived from an EMBL/GenBank/DDBJ whole genome shotgun (WGS) entry which is preliminary data.</text>
</comment>
<dbReference type="GO" id="GO:0002939">
    <property type="term" value="P:tRNA N1-guanine methylation"/>
    <property type="evidence" value="ECO:0007669"/>
    <property type="project" value="TreeGrafter"/>
</dbReference>
<dbReference type="PANTHER" id="PTHR23245">
    <property type="entry name" value="TRNA METHYLTRANSFERASE"/>
    <property type="match status" value="1"/>
</dbReference>
<evidence type="ECO:0000313" key="12">
    <source>
        <dbReference type="EMBL" id="KAK2195948.1"/>
    </source>
</evidence>
<dbReference type="Gene3D" id="3.40.50.150">
    <property type="entry name" value="Vaccinia Virus protein VP39"/>
    <property type="match status" value="1"/>
</dbReference>
<gene>
    <name evidence="12" type="ORF">BdWA1_002546</name>
</gene>
<evidence type="ECO:0000256" key="10">
    <source>
        <dbReference type="HAMAP-Rule" id="MF_03152"/>
    </source>
</evidence>
<evidence type="ECO:0000256" key="1">
    <source>
        <dbReference type="ARBA" id="ARBA00009775"/>
    </source>
</evidence>
<comment type="similarity">
    <text evidence="1">Belongs to the class I-like SAM-binding methyltransferase superfamily. TRM5/TYW2 family.</text>
</comment>
<keyword evidence="7 10" id="KW-0496">Mitochondrion</keyword>
<dbReference type="RefSeq" id="XP_067802790.1">
    <property type="nucleotide sequence ID" value="XM_067947568.1"/>
</dbReference>
<proteinExistence type="inferred from homology"/>
<dbReference type="GO" id="GO:0005759">
    <property type="term" value="C:mitochondrial matrix"/>
    <property type="evidence" value="ECO:0007669"/>
    <property type="project" value="UniProtKB-SubCell"/>
</dbReference>
<evidence type="ECO:0000256" key="4">
    <source>
        <dbReference type="ARBA" id="ARBA00022679"/>
    </source>
</evidence>
<dbReference type="GO" id="GO:0005634">
    <property type="term" value="C:nucleus"/>
    <property type="evidence" value="ECO:0007669"/>
    <property type="project" value="UniProtKB-SubCell"/>
</dbReference>
<keyword evidence="6 10" id="KW-0819">tRNA processing</keyword>
<sequence length="420" mass="48205">MTGQSETSNHTPESISNQNSDIVKRITSIAELERYERVTFVSHVKIARESIPKFAEKGFFRNVINDRTKRKKLNEDETSDVKTFIIKSLDDLSPELRDFIKTEALECTPVELKIGYKDLTLEESMKLVSDDANRIMIGFETVGHIAHVNLPDDRLAIKQLIGKIILDKHKHIRTVVNKVCELNNEYRTMEFELLAGEPEYTARVIENKLIFEIDFLNVYWNSRLIQERTRIHAVVKSGDIVVDLFAGVGAFVIYLASKGCPSFANDLNPMAIKCMETNIKLNKSHNFIKAFNKDAREFIRDIIVPSQILSRDTNEYQGFQFDRSAAVHVIMNLPKSAIEFLDVLIGIAKDIDSETLRKCIVHCYCFADVDNYESEIKKQITDTLQEKLDNYTVTYVRKVSPRKGMYCIEFACPLSILKRT</sequence>
<evidence type="ECO:0000256" key="7">
    <source>
        <dbReference type="ARBA" id="ARBA00023128"/>
    </source>
</evidence>
<keyword evidence="13" id="KW-1185">Reference proteome</keyword>
<keyword evidence="3 10" id="KW-0489">Methyltransferase</keyword>
<dbReference type="InterPro" id="IPR056743">
    <property type="entry name" value="TRM5-TYW2-like_MTfase"/>
</dbReference>
<organism evidence="12 13">
    <name type="scientific">Babesia duncani</name>
    <dbReference type="NCBI Taxonomy" id="323732"/>
    <lineage>
        <taxon>Eukaryota</taxon>
        <taxon>Sar</taxon>
        <taxon>Alveolata</taxon>
        <taxon>Apicomplexa</taxon>
        <taxon>Aconoidasida</taxon>
        <taxon>Piroplasmida</taxon>
        <taxon>Babesiidae</taxon>
        <taxon>Babesia</taxon>
    </lineage>
</organism>
<keyword evidence="4 10" id="KW-0808">Transferase</keyword>